<dbReference type="InterPro" id="IPR057326">
    <property type="entry name" value="KR_dom"/>
</dbReference>
<dbReference type="InterPro" id="IPR020843">
    <property type="entry name" value="ER"/>
</dbReference>
<dbReference type="Gene3D" id="3.90.180.10">
    <property type="entry name" value="Medium-chain alcohol dehydrogenases, catalytic domain"/>
    <property type="match status" value="1"/>
</dbReference>
<dbReference type="Pfam" id="PF14765">
    <property type="entry name" value="PS-DH"/>
    <property type="match status" value="1"/>
</dbReference>
<dbReference type="SUPFAM" id="SSF52151">
    <property type="entry name" value="FabD/lysophospholipase-like"/>
    <property type="match status" value="1"/>
</dbReference>
<dbReference type="Gene3D" id="1.10.1200.10">
    <property type="entry name" value="ACP-like"/>
    <property type="match status" value="1"/>
</dbReference>
<dbReference type="SUPFAM" id="SSF53901">
    <property type="entry name" value="Thiolase-like"/>
    <property type="match status" value="1"/>
</dbReference>
<feature type="region of interest" description="N-terminal hotdog fold" evidence="7">
    <location>
        <begin position="892"/>
        <end position="1020"/>
    </location>
</feature>
<dbReference type="SMART" id="SM00827">
    <property type="entry name" value="PKS_AT"/>
    <property type="match status" value="1"/>
</dbReference>
<dbReference type="InterPro" id="IPR049552">
    <property type="entry name" value="PKS_DH_N"/>
</dbReference>
<dbReference type="SUPFAM" id="SSF47336">
    <property type="entry name" value="ACP-like"/>
    <property type="match status" value="1"/>
</dbReference>
<dbReference type="Pfam" id="PF00550">
    <property type="entry name" value="PP-binding"/>
    <property type="match status" value="1"/>
</dbReference>
<feature type="domain" description="PKS/mFAS DH" evidence="10">
    <location>
        <begin position="892"/>
        <end position="1173"/>
    </location>
</feature>
<dbReference type="PANTHER" id="PTHR45681:SF6">
    <property type="entry name" value="POLYKETIDE SYNTHASE 37"/>
    <property type="match status" value="1"/>
</dbReference>
<dbReference type="PROSITE" id="PS00606">
    <property type="entry name" value="KS3_1"/>
    <property type="match status" value="1"/>
</dbReference>
<dbReference type="InterPro" id="IPR013154">
    <property type="entry name" value="ADH-like_N"/>
</dbReference>
<dbReference type="Gene3D" id="3.40.50.720">
    <property type="entry name" value="NAD(P)-binding Rossmann-like Domain"/>
    <property type="match status" value="3"/>
</dbReference>
<dbReference type="InterPro" id="IPR013149">
    <property type="entry name" value="ADH-like_C"/>
</dbReference>
<dbReference type="PROSITE" id="PS52004">
    <property type="entry name" value="KS3_2"/>
    <property type="match status" value="1"/>
</dbReference>
<dbReference type="InterPro" id="IPR049551">
    <property type="entry name" value="PKS_DH_C"/>
</dbReference>
<dbReference type="Gene3D" id="3.40.50.150">
    <property type="entry name" value="Vaccinia Virus protein VP39"/>
    <property type="match status" value="1"/>
</dbReference>
<dbReference type="InterPro" id="IPR016035">
    <property type="entry name" value="Acyl_Trfase/lysoPLipase"/>
</dbReference>
<feature type="domain" description="Carrier" evidence="8">
    <location>
        <begin position="2297"/>
        <end position="2371"/>
    </location>
</feature>
<evidence type="ECO:0000256" key="7">
    <source>
        <dbReference type="PROSITE-ProRule" id="PRU01363"/>
    </source>
</evidence>
<comment type="caution">
    <text evidence="11">The sequence shown here is derived from an EMBL/GenBank/DDBJ whole genome shotgun (WGS) entry which is preliminary data.</text>
</comment>
<reference evidence="11 12" key="1">
    <citation type="submission" date="2022-05" db="EMBL/GenBank/DDBJ databases">
        <authorList>
            <consortium name="Genoscope - CEA"/>
            <person name="William W."/>
        </authorList>
    </citation>
    <scope>NUCLEOTIDE SEQUENCE [LARGE SCALE GENOMIC DNA]</scope>
</reference>
<dbReference type="Gene3D" id="3.10.129.110">
    <property type="entry name" value="Polyketide synthase dehydratase"/>
    <property type="match status" value="1"/>
</dbReference>
<keyword evidence="1" id="KW-0596">Phosphopantetheine</keyword>
<dbReference type="InterPro" id="IPR009081">
    <property type="entry name" value="PP-bd_ACP"/>
</dbReference>
<dbReference type="Pfam" id="PF16197">
    <property type="entry name" value="KAsynt_C_assoc"/>
    <property type="match status" value="1"/>
</dbReference>
<keyword evidence="3" id="KW-0808">Transferase</keyword>
<dbReference type="Gene3D" id="3.40.366.10">
    <property type="entry name" value="Malonyl-Coenzyme A Acyl Carrier Protein, domain 2"/>
    <property type="match status" value="1"/>
</dbReference>
<dbReference type="Pfam" id="PF21089">
    <property type="entry name" value="PKS_DH_N"/>
    <property type="match status" value="1"/>
</dbReference>
<dbReference type="SMART" id="SM00823">
    <property type="entry name" value="PKS_PP"/>
    <property type="match status" value="1"/>
</dbReference>
<evidence type="ECO:0000313" key="12">
    <source>
        <dbReference type="Proteomes" id="UP001159405"/>
    </source>
</evidence>
<dbReference type="InterPro" id="IPR032821">
    <property type="entry name" value="PKS_assoc"/>
</dbReference>
<dbReference type="InterPro" id="IPR020841">
    <property type="entry name" value="PKS_Beta-ketoAc_synthase_dom"/>
</dbReference>
<accession>A0ABN8QHW9</accession>
<dbReference type="Pfam" id="PF02801">
    <property type="entry name" value="Ketoacyl-synt_C"/>
    <property type="match status" value="1"/>
</dbReference>
<dbReference type="InterPro" id="IPR001227">
    <property type="entry name" value="Ac_transferase_dom_sf"/>
</dbReference>
<dbReference type="CDD" id="cd00833">
    <property type="entry name" value="PKS"/>
    <property type="match status" value="1"/>
</dbReference>
<dbReference type="Pfam" id="PF00107">
    <property type="entry name" value="ADH_zinc_N"/>
    <property type="match status" value="1"/>
</dbReference>
<evidence type="ECO:0000256" key="3">
    <source>
        <dbReference type="ARBA" id="ARBA00022679"/>
    </source>
</evidence>
<organism evidence="11 12">
    <name type="scientific">Porites lobata</name>
    <dbReference type="NCBI Taxonomy" id="104759"/>
    <lineage>
        <taxon>Eukaryota</taxon>
        <taxon>Metazoa</taxon>
        <taxon>Cnidaria</taxon>
        <taxon>Anthozoa</taxon>
        <taxon>Hexacorallia</taxon>
        <taxon>Scleractinia</taxon>
        <taxon>Fungiina</taxon>
        <taxon>Poritidae</taxon>
        <taxon>Porites</taxon>
    </lineage>
</organism>
<dbReference type="InterPro" id="IPR020806">
    <property type="entry name" value="PKS_PP-bd"/>
</dbReference>
<dbReference type="InterPro" id="IPR018201">
    <property type="entry name" value="Ketoacyl_synth_AS"/>
</dbReference>
<dbReference type="PROSITE" id="PS52019">
    <property type="entry name" value="PKS_MFAS_DH"/>
    <property type="match status" value="1"/>
</dbReference>
<dbReference type="InterPro" id="IPR036736">
    <property type="entry name" value="ACP-like_sf"/>
</dbReference>
<keyword evidence="4" id="KW-0521">NADP</keyword>
<dbReference type="Pfam" id="PF00698">
    <property type="entry name" value="Acyl_transf_1"/>
    <property type="match status" value="1"/>
</dbReference>
<dbReference type="PROSITE" id="PS51257">
    <property type="entry name" value="PROKAR_LIPOPROTEIN"/>
    <property type="match status" value="1"/>
</dbReference>
<dbReference type="PROSITE" id="PS50075">
    <property type="entry name" value="CARRIER"/>
    <property type="match status" value="1"/>
</dbReference>
<proteinExistence type="predicted"/>
<evidence type="ECO:0000256" key="5">
    <source>
        <dbReference type="ARBA" id="ARBA00023268"/>
    </source>
</evidence>
<evidence type="ECO:0000256" key="1">
    <source>
        <dbReference type="ARBA" id="ARBA00022450"/>
    </source>
</evidence>
<dbReference type="InterPro" id="IPR016036">
    <property type="entry name" value="Malonyl_transacylase_ACP-bd"/>
</dbReference>
<dbReference type="InterPro" id="IPR016039">
    <property type="entry name" value="Thiolase-like"/>
</dbReference>
<evidence type="ECO:0000259" key="10">
    <source>
        <dbReference type="PROSITE" id="PS52019"/>
    </source>
</evidence>
<dbReference type="InterPro" id="IPR011032">
    <property type="entry name" value="GroES-like_sf"/>
</dbReference>
<feature type="active site" description="Proton donor; for dehydratase activity" evidence="7">
    <location>
        <position position="1090"/>
    </location>
</feature>
<dbReference type="InterPro" id="IPR014030">
    <property type="entry name" value="Ketoacyl_synth_N"/>
</dbReference>
<keyword evidence="2" id="KW-0597">Phosphoprotein</keyword>
<dbReference type="InterPro" id="IPR050444">
    <property type="entry name" value="Polyketide_Synthase"/>
</dbReference>
<dbReference type="Gene3D" id="3.30.70.3290">
    <property type="match status" value="1"/>
</dbReference>
<dbReference type="InterPro" id="IPR036291">
    <property type="entry name" value="NAD(P)-bd_dom_sf"/>
</dbReference>
<keyword evidence="12" id="KW-1185">Reference proteome</keyword>
<dbReference type="PANTHER" id="PTHR45681">
    <property type="entry name" value="POLYKETIDE SYNTHASE 44-RELATED"/>
    <property type="match status" value="1"/>
</dbReference>
<evidence type="ECO:0000256" key="6">
    <source>
        <dbReference type="ARBA" id="ARBA00023315"/>
    </source>
</evidence>
<feature type="domain" description="Ketosynthase family 3 (KS3)" evidence="9">
    <location>
        <begin position="12"/>
        <end position="432"/>
    </location>
</feature>
<evidence type="ECO:0000256" key="2">
    <source>
        <dbReference type="ARBA" id="ARBA00022553"/>
    </source>
</evidence>
<dbReference type="Proteomes" id="UP001159405">
    <property type="component" value="Unassembled WGS sequence"/>
</dbReference>
<feature type="active site" description="Proton acceptor; for dehydratase activity" evidence="7">
    <location>
        <position position="932"/>
    </location>
</feature>
<keyword evidence="6" id="KW-0012">Acyltransferase</keyword>
<dbReference type="SUPFAM" id="SSF50129">
    <property type="entry name" value="GroES-like"/>
    <property type="match status" value="1"/>
</dbReference>
<dbReference type="SUPFAM" id="SSF51735">
    <property type="entry name" value="NAD(P)-binding Rossmann-fold domains"/>
    <property type="match status" value="2"/>
</dbReference>
<dbReference type="SMART" id="SM00822">
    <property type="entry name" value="PKS_KR"/>
    <property type="match status" value="1"/>
</dbReference>
<dbReference type="InterPro" id="IPR013968">
    <property type="entry name" value="PKS_KR"/>
</dbReference>
<dbReference type="InterPro" id="IPR049900">
    <property type="entry name" value="PKS_mFAS_DH"/>
</dbReference>
<dbReference type="InterPro" id="IPR014031">
    <property type="entry name" value="Ketoacyl_synth_C"/>
</dbReference>
<dbReference type="SMART" id="SM00825">
    <property type="entry name" value="PKS_KS"/>
    <property type="match status" value="1"/>
</dbReference>
<dbReference type="Pfam" id="PF08240">
    <property type="entry name" value="ADH_N"/>
    <property type="match status" value="1"/>
</dbReference>
<dbReference type="InterPro" id="IPR014043">
    <property type="entry name" value="Acyl_transferase_dom"/>
</dbReference>
<gene>
    <name evidence="11" type="ORF">PLOB_00006985</name>
</gene>
<protein>
    <submittedName>
        <fullName evidence="11">Uncharacterized protein</fullName>
    </submittedName>
</protein>
<feature type="region of interest" description="C-terminal hotdog fold" evidence="7">
    <location>
        <begin position="1034"/>
        <end position="1173"/>
    </location>
</feature>
<dbReference type="CDD" id="cd05195">
    <property type="entry name" value="enoyl_red"/>
    <property type="match status" value="1"/>
</dbReference>
<dbReference type="Pfam" id="PF00109">
    <property type="entry name" value="ketoacyl-synt"/>
    <property type="match status" value="1"/>
</dbReference>
<dbReference type="InterPro" id="IPR042104">
    <property type="entry name" value="PKS_dehydratase_sf"/>
</dbReference>
<evidence type="ECO:0000259" key="9">
    <source>
        <dbReference type="PROSITE" id="PS52004"/>
    </source>
</evidence>
<dbReference type="Pfam" id="PF08659">
    <property type="entry name" value="KR"/>
    <property type="match status" value="1"/>
</dbReference>
<name>A0ABN8QHW9_9CNID</name>
<evidence type="ECO:0000313" key="11">
    <source>
        <dbReference type="EMBL" id="CAH3164898.1"/>
    </source>
</evidence>
<dbReference type="SMART" id="SM00829">
    <property type="entry name" value="PKS_ER"/>
    <property type="match status" value="1"/>
</dbReference>
<keyword evidence="5" id="KW-0511">Multifunctional enzyme</keyword>
<evidence type="ECO:0000256" key="4">
    <source>
        <dbReference type="ARBA" id="ARBA00022857"/>
    </source>
</evidence>
<dbReference type="EMBL" id="CALNXK010000131">
    <property type="protein sequence ID" value="CAH3164898.1"/>
    <property type="molecule type" value="Genomic_DNA"/>
</dbReference>
<dbReference type="CDD" id="cd05274">
    <property type="entry name" value="KR_FAS_SDR_x"/>
    <property type="match status" value="1"/>
</dbReference>
<dbReference type="SUPFAM" id="SSF55048">
    <property type="entry name" value="Probable ACP-binding domain of malonyl-CoA ACP transacylase"/>
    <property type="match status" value="1"/>
</dbReference>
<dbReference type="Gene3D" id="3.40.47.10">
    <property type="match status" value="1"/>
</dbReference>
<evidence type="ECO:0000259" key="8">
    <source>
        <dbReference type="PROSITE" id="PS50075"/>
    </source>
</evidence>
<sequence length="2372" mass="262091">MKDPPDISKSQPVPIAIVGIGCRFPGDVNSPENFWEVLRKGQNVITEVPSDRWSLETFYDKGRKETGKMVSNRGGFIRGIDQFDHSFFKISPREATSMDPQQRHLLEVTYEAFEDAGIDPWGLKGDCGVFVGIGMTDYMFSTMESNLIDAYSLTGVTHSVAANRLSFVFNFKGPSLAVDTACASSMTALHLACCALRNNECSVAVVGGCNSLLAPEVSVGFSSLGVMSPDGQCCPFSNTAKGYVRSEGWGTLILKPLDQALQSEDHIYAVIRESAIAASGNTSSLTKPSASAQHDAMKEVYKRCNILPLSIDYVEAHGTGTPVGDPIEARAISKALCSQRQTPLKIGSVKGNFGHSECAAGVTAAIKVALMLEKQTFCPTVNFENPNPNIDFSNLNLQVATKVEDLKSGSPHRIALNSFGFAGALAHAVFEQSPQQASKEQRKCNWTFGGDEFGEHILIPFSARSKKALEDLAKEWSSFTSTMDALSVVSWLSARRIHHDFRIAVVSNSGKNVCNALLGYSNGESTANGVIVPLSQPCKAQKVCFIFPGQGQQWGAMGSRLYLTEPVFQTSVKKCDAVFKKMSGTSIIHDFGCFLNSDANEVNSVIDEIEVSQPAILFFQIGLLELLKDWGVQPDVIVGHSLGEVAASYACGGLTIEEAVAVIYHRCNEQRKLKGTGSMAAVRATLQEVENLCSESKDVYVAAVNAPKSITIAGQNEAIKSLSQENPTTVKKLRVQCAFHTPHMETIKMSFERSMSDVVTTKTRINQVPFYSTVTGERYDGMFSTDYWWKNIRQPVKFERTIKCILDEEQPDVFLELASSVTLLSSVRQIISNTPKYSHVGTIPCGQRNKDDRVSLLQSIGSLYVAGKSIKWDNVAQTCAVWQPLPRYPWQHQSHWKESEERKKKRLGLGDRSFKGQNGRLSLEKYPFFKDHIIQNQLLFPGAGYVEYLLQMCFMPDENPLLNNVYFNKTLIWPNEANEGGDFHTGTVSLTFHQEGSQSYISYSDVVYCNATVASKEKFPPRTLTMDEIRLRVKDTIGKEIFYKNLKKNGYQYGPAFQTVKEVLLGDGEALGLLEAASDSVQRIQTTILDGCLQLVIAALGPCTSLYIPIKIESFQMEVPSLPSGEELVAHAVVLDHDGSFLTGNVTLATTGGQILALIEGVHTQAIRNREAKQDVQNCLYSTKFQPLESCLKFSSLATSLSKEMEFTGQTRRSVPETIASKIGDDGLTTKQNGAILRDISNNINLQEGASKNAVNAMWQDVKKAFSGTRQECSPFEHFEENNPVISNFSSSEDSRILSKKHWEKHWWKSTEKHLKTSAFSIAQVIQDGFQEKKVIRVLLTGDQNAELSKSLLPHLEEKGLTNEVEYIFSASSELLLQNAKEQLKDFAFVKYSYLEPGKNTDEQGFIPESFDFVISLDKVHPTVSMDKSMMAFQQLLCEQGGLLIFVPFAEPNAKEEFYPPKKRWNDVMTRNGFVDVFAVSPSEEYFPTVIGGYKSKKAAIVSSRSSHNEEIVIIAEENHPLAKVLASSFNNSRNVRMLSDVNDMQEEDTLELQSRVVLYIHSSKTRRHLSNLLILFKKANKISGIKSFWLLTSGASGEKQDQEGSAALGLSRAITNGTHKFAVFAVDVDPADSHERNGAHIINLLAAPPPDHEITIRLGRCYVPRVVRFSPTESKKAYSNRWKLGFVNSDETGKHSIDDIDFLTAENVMLREDEVLVEVKTAGLNFKDVMMAMGMLERLAAADGQKGLGLECSGIITGKGRSVSKFHLGDEVIVFLNSCFASHVKCSQEYAVRKPQNLTWVEGAGVGIAFTTAFYCLVERARLEKGETVLIHSACSGVGLAALQIAKMIGAKVICSAGTEEKRRFLQETMAITHVTDSRSELFCQDVLDWTNGNGVDVILNSLHGDLMKKSIALLSHGGRFCEIGKRDILENSQIPMKAFLENKSFLSCHVDILLSGKPKTFINIFEQVSKLLASNTLQPIKTTVHPISAFKETFRMVSKGDHIGKIVFDISSEPMPLCLKISSSLFKADATYIITGGFGGIGLALSRWMSKKGAKHLVLTSRQGCHNAAGRRTLAFLKRQGVMVYEFSGDLAKETFVEAMIKKLSQDSTIPPVRGIFHLAGVIKEEENFLKLQPEQLELMFNSKARSAQHLHDHTLDQPLEMFLLMSSLVTVWGNPAQPAYCAANTYLDALAHHRKSLGLPALSLQLGAVRGAGYLEDKVEVTKRLADKGTSTLHIEEVLSVLETLLESSDEPVICLANQNWEATQQFVYRTSLKFRHLSRDTRLASDNQGFNKEQLEEKIKKKLTELLQVPSEAIDMNQPMTNYGVDSMMSMELTTWASRELGLGITQLEVLGGLTVESLAKKGTLGLR</sequence>
<dbReference type="InterPro" id="IPR029063">
    <property type="entry name" value="SAM-dependent_MTases_sf"/>
</dbReference>